<dbReference type="GO" id="GO:0016226">
    <property type="term" value="P:iron-sulfur cluster assembly"/>
    <property type="evidence" value="ECO:0007669"/>
    <property type="project" value="InterPro"/>
</dbReference>
<proteinExistence type="inferred from homology"/>
<feature type="domain" description="Core" evidence="2">
    <location>
        <begin position="13"/>
        <end position="113"/>
    </location>
</feature>
<dbReference type="GO" id="GO:0005737">
    <property type="term" value="C:cytoplasm"/>
    <property type="evidence" value="ECO:0007669"/>
    <property type="project" value="TreeGrafter"/>
</dbReference>
<reference evidence="3" key="2">
    <citation type="submission" date="2023-01" db="EMBL/GenBank/DDBJ databases">
        <title>Draft genome sequence of Litoribrevibacter albus strain NBRC 110071.</title>
        <authorList>
            <person name="Sun Q."/>
            <person name="Mori K."/>
        </authorList>
    </citation>
    <scope>NUCLEOTIDE SEQUENCE</scope>
    <source>
        <strain evidence="3">NBRC 110071</strain>
    </source>
</reference>
<evidence type="ECO:0000256" key="1">
    <source>
        <dbReference type="ARBA" id="ARBA00006718"/>
    </source>
</evidence>
<keyword evidence="4" id="KW-1185">Reference proteome</keyword>
<organism evidence="3 4">
    <name type="scientific">Litoribrevibacter albus</name>
    <dbReference type="NCBI Taxonomy" id="1473156"/>
    <lineage>
        <taxon>Bacteria</taxon>
        <taxon>Pseudomonadati</taxon>
        <taxon>Pseudomonadota</taxon>
        <taxon>Gammaproteobacteria</taxon>
        <taxon>Oceanospirillales</taxon>
        <taxon>Oceanospirillaceae</taxon>
        <taxon>Litoribrevibacter</taxon>
    </lineage>
</organism>
<accession>A0AA37W8H9</accession>
<dbReference type="PANTHER" id="PTHR10072:SF41">
    <property type="entry name" value="IRON-SULFUR CLUSTER ASSEMBLY 1 HOMOLOG, MITOCHONDRIAL"/>
    <property type="match status" value="1"/>
</dbReference>
<reference evidence="3" key="1">
    <citation type="journal article" date="2014" name="Int. J. Syst. Evol. Microbiol.">
        <title>Complete genome sequence of Corynebacterium casei LMG S-19264T (=DSM 44701T), isolated from a smear-ripened cheese.</title>
        <authorList>
            <consortium name="US DOE Joint Genome Institute (JGI-PGF)"/>
            <person name="Walter F."/>
            <person name="Albersmeier A."/>
            <person name="Kalinowski J."/>
            <person name="Ruckert C."/>
        </authorList>
    </citation>
    <scope>NUCLEOTIDE SEQUENCE</scope>
    <source>
        <strain evidence="3">NBRC 110071</strain>
    </source>
</reference>
<dbReference type="NCBIfam" id="TIGR00049">
    <property type="entry name" value="iron-sulfur cluster assembly accessory protein"/>
    <property type="match status" value="1"/>
</dbReference>
<sequence length="117" mass="12445">MTVESFNPEDAVLTITDAAAKHLAGQIQRTKSAGIRLAVNESGCSGFMYELNLTSDVPEGDKVFNLAEGVTLYVAVDALPMVQGTEIDYHTEGLNSTIKFNNPNAKALCGCGESFTV</sequence>
<dbReference type="AlphaFoldDB" id="A0AA37W8H9"/>
<dbReference type="InterPro" id="IPR035903">
    <property type="entry name" value="HesB-like_dom_sf"/>
</dbReference>
<dbReference type="EMBL" id="BSNM01000015">
    <property type="protein sequence ID" value="GLQ32039.1"/>
    <property type="molecule type" value="Genomic_DNA"/>
</dbReference>
<dbReference type="Proteomes" id="UP001161389">
    <property type="component" value="Unassembled WGS sequence"/>
</dbReference>
<dbReference type="Pfam" id="PF01521">
    <property type="entry name" value="Fe-S_biosyn"/>
    <property type="match status" value="1"/>
</dbReference>
<protein>
    <submittedName>
        <fullName evidence="3">Fe-S cluster assembly protein SufA</fullName>
    </submittedName>
</protein>
<gene>
    <name evidence="3" type="primary">sufA</name>
    <name evidence="3" type="ORF">GCM10007876_25180</name>
</gene>
<dbReference type="RefSeq" id="WP_284381876.1">
    <property type="nucleotide sequence ID" value="NZ_BSNM01000015.1"/>
</dbReference>
<evidence type="ECO:0000259" key="2">
    <source>
        <dbReference type="Pfam" id="PF01521"/>
    </source>
</evidence>
<comment type="similarity">
    <text evidence="1">Belongs to the HesB/IscA family.</text>
</comment>
<dbReference type="GO" id="GO:0051537">
    <property type="term" value="F:2 iron, 2 sulfur cluster binding"/>
    <property type="evidence" value="ECO:0007669"/>
    <property type="project" value="TreeGrafter"/>
</dbReference>
<dbReference type="InterPro" id="IPR016092">
    <property type="entry name" value="ATAP"/>
</dbReference>
<comment type="caution">
    <text evidence="3">The sequence shown here is derived from an EMBL/GenBank/DDBJ whole genome shotgun (WGS) entry which is preliminary data.</text>
</comment>
<dbReference type="InterPro" id="IPR000361">
    <property type="entry name" value="ATAP_core_dom"/>
</dbReference>
<dbReference type="Gene3D" id="2.60.300.12">
    <property type="entry name" value="HesB-like domain"/>
    <property type="match status" value="1"/>
</dbReference>
<dbReference type="SUPFAM" id="SSF89360">
    <property type="entry name" value="HesB-like domain"/>
    <property type="match status" value="1"/>
</dbReference>
<evidence type="ECO:0000313" key="4">
    <source>
        <dbReference type="Proteomes" id="UP001161389"/>
    </source>
</evidence>
<dbReference type="InterPro" id="IPR050322">
    <property type="entry name" value="Fe-S_cluster_asmbl/transfer"/>
</dbReference>
<dbReference type="PANTHER" id="PTHR10072">
    <property type="entry name" value="IRON-SULFUR CLUSTER ASSEMBLY PROTEIN"/>
    <property type="match status" value="1"/>
</dbReference>
<name>A0AA37W8H9_9GAMM</name>
<evidence type="ECO:0000313" key="3">
    <source>
        <dbReference type="EMBL" id="GLQ32039.1"/>
    </source>
</evidence>